<evidence type="ECO:0000313" key="1">
    <source>
        <dbReference type="EMBL" id="SDI20559.1"/>
    </source>
</evidence>
<dbReference type="Pfam" id="PF06299">
    <property type="entry name" value="DUF1045"/>
    <property type="match status" value="1"/>
</dbReference>
<gene>
    <name evidence="1" type="ORF">SAMN04488693_10791</name>
</gene>
<dbReference type="STRING" id="335973.SAMN04488693_10791"/>
<protein>
    <recommendedName>
        <fullName evidence="3">Phosphonate metabolism protein</fullName>
    </recommendedName>
</protein>
<name>A0A1G8INM4_9MICC</name>
<evidence type="ECO:0008006" key="3">
    <source>
        <dbReference type="Google" id="ProtNLM"/>
    </source>
</evidence>
<dbReference type="Proteomes" id="UP000199258">
    <property type="component" value="Unassembled WGS sequence"/>
</dbReference>
<dbReference type="PIRSF" id="PIRSF033328">
    <property type="entry name" value="Phest_Mll4975"/>
    <property type="match status" value="1"/>
</dbReference>
<dbReference type="OrthoDB" id="4954742at2"/>
<dbReference type="RefSeq" id="WP_090586340.1">
    <property type="nucleotide sequence ID" value="NZ_FNDT01000007.1"/>
</dbReference>
<evidence type="ECO:0000313" key="2">
    <source>
        <dbReference type="Proteomes" id="UP000199258"/>
    </source>
</evidence>
<accession>A0A1G8INM4</accession>
<dbReference type="AlphaFoldDB" id="A0A1G8INM4"/>
<sequence>MSRYAVYAVPGAGDGDAPEAVRLARAVDAWYTRDDVQDLTVDARRYGFHATLKAPFRLAAGRTEAELRQAADDFAAARNPVMIPRIRAAAIGGFRALLPYGEDPGLDSLAADVVRRFEEFRAPLGEADIRRRRPERLTQRQRELLERWGYPYVLDEFRFHLTLTDNVPAERAPEIDAALGEHFAEVAGADVPVTSIVISVEPEPGAAFRILSVHPFVPSPSLETA</sequence>
<keyword evidence="2" id="KW-1185">Reference proteome</keyword>
<organism evidence="1 2">
    <name type="scientific">Arthrobacter subterraneus</name>
    <dbReference type="NCBI Taxonomy" id="335973"/>
    <lineage>
        <taxon>Bacteria</taxon>
        <taxon>Bacillati</taxon>
        <taxon>Actinomycetota</taxon>
        <taxon>Actinomycetes</taxon>
        <taxon>Micrococcales</taxon>
        <taxon>Micrococcaceae</taxon>
        <taxon>Arthrobacter</taxon>
    </lineage>
</organism>
<reference evidence="1 2" key="1">
    <citation type="submission" date="2016-10" db="EMBL/GenBank/DDBJ databases">
        <authorList>
            <person name="de Groot N.N."/>
        </authorList>
    </citation>
    <scope>NUCLEOTIDE SEQUENCE [LARGE SCALE GENOMIC DNA]</scope>
    <source>
        <strain evidence="1 2">NP_1H</strain>
    </source>
</reference>
<dbReference type="EMBL" id="FNDT01000007">
    <property type="protein sequence ID" value="SDI20559.1"/>
    <property type="molecule type" value="Genomic_DNA"/>
</dbReference>
<proteinExistence type="predicted"/>
<dbReference type="InterPro" id="IPR009389">
    <property type="entry name" value="DUF1045"/>
</dbReference>